<dbReference type="EMBL" id="JAHDVG010000486">
    <property type="protein sequence ID" value="KAH1167212.1"/>
    <property type="molecule type" value="Genomic_DNA"/>
</dbReference>
<keyword evidence="2" id="KW-1185">Reference proteome</keyword>
<dbReference type="AlphaFoldDB" id="A0A9D3WSD6"/>
<sequence length="101" mass="11433">MGCVLFHQSRHSCITPDQNKLCWGFKFLVSIQTSGHQSGTSVPNAEPFTFKEQYSMQEATVPPANCPKPYYTQKNLFQWARKPHLSSFCPPNHRTACGKSL</sequence>
<protein>
    <submittedName>
        <fullName evidence="1">Uncharacterized protein</fullName>
    </submittedName>
</protein>
<accession>A0A9D3WSD6</accession>
<gene>
    <name evidence="1" type="ORF">KIL84_002695</name>
</gene>
<evidence type="ECO:0000313" key="1">
    <source>
        <dbReference type="EMBL" id="KAH1167212.1"/>
    </source>
</evidence>
<dbReference type="Proteomes" id="UP000827986">
    <property type="component" value="Unassembled WGS sequence"/>
</dbReference>
<name>A0A9D3WSD6_9SAUR</name>
<proteinExistence type="predicted"/>
<evidence type="ECO:0000313" key="2">
    <source>
        <dbReference type="Proteomes" id="UP000827986"/>
    </source>
</evidence>
<comment type="caution">
    <text evidence="1">The sequence shown here is derived from an EMBL/GenBank/DDBJ whole genome shotgun (WGS) entry which is preliminary data.</text>
</comment>
<organism evidence="1 2">
    <name type="scientific">Mauremys mutica</name>
    <name type="common">yellowpond turtle</name>
    <dbReference type="NCBI Taxonomy" id="74926"/>
    <lineage>
        <taxon>Eukaryota</taxon>
        <taxon>Metazoa</taxon>
        <taxon>Chordata</taxon>
        <taxon>Craniata</taxon>
        <taxon>Vertebrata</taxon>
        <taxon>Euteleostomi</taxon>
        <taxon>Archelosauria</taxon>
        <taxon>Testudinata</taxon>
        <taxon>Testudines</taxon>
        <taxon>Cryptodira</taxon>
        <taxon>Durocryptodira</taxon>
        <taxon>Testudinoidea</taxon>
        <taxon>Geoemydidae</taxon>
        <taxon>Geoemydinae</taxon>
        <taxon>Mauremys</taxon>
    </lineage>
</organism>
<reference evidence="1" key="1">
    <citation type="submission" date="2021-09" db="EMBL/GenBank/DDBJ databases">
        <title>The genome of Mauremys mutica provides insights into the evolution of semi-aquatic lifestyle.</title>
        <authorList>
            <person name="Gong S."/>
            <person name="Gao Y."/>
        </authorList>
    </citation>
    <scope>NUCLEOTIDE SEQUENCE</scope>
    <source>
        <strain evidence="1">MM-2020</strain>
        <tissue evidence="1">Muscle</tissue>
    </source>
</reference>